<dbReference type="SMART" id="SM00382">
    <property type="entry name" value="AAA"/>
    <property type="match status" value="1"/>
</dbReference>
<dbReference type="OrthoDB" id="9802264at2"/>
<dbReference type="CDD" id="cd03255">
    <property type="entry name" value="ABC_MJ0796_LolCDE_FtsE"/>
    <property type="match status" value="1"/>
</dbReference>
<name>I7A276_MELRP</name>
<dbReference type="RefSeq" id="WP_014855457.1">
    <property type="nucleotide sequence ID" value="NC_018178.1"/>
</dbReference>
<evidence type="ECO:0000256" key="2">
    <source>
        <dbReference type="ARBA" id="ARBA00022741"/>
    </source>
</evidence>
<dbReference type="Proteomes" id="UP000009011">
    <property type="component" value="Chromosome"/>
</dbReference>
<protein>
    <submittedName>
        <fullName evidence="6">ABC transporter-related protein</fullName>
    </submittedName>
</protein>
<dbReference type="InterPro" id="IPR025662">
    <property type="entry name" value="Sigma_54_int_dom_ATP-bd_1"/>
</dbReference>
<evidence type="ECO:0000313" key="6">
    <source>
        <dbReference type="EMBL" id="AFN74021.1"/>
    </source>
</evidence>
<comment type="similarity">
    <text evidence="4">Belongs to the ABC transporter superfamily. Macrolide exporter (TC 3.A.1.122) family.</text>
</comment>
<dbReference type="InterPro" id="IPR015854">
    <property type="entry name" value="ABC_transpr_LolD-like"/>
</dbReference>
<accession>I7A276</accession>
<dbReference type="Pfam" id="PF00005">
    <property type="entry name" value="ABC_tran"/>
    <property type="match status" value="1"/>
</dbReference>
<dbReference type="GO" id="GO:0005886">
    <property type="term" value="C:plasma membrane"/>
    <property type="evidence" value="ECO:0007669"/>
    <property type="project" value="TreeGrafter"/>
</dbReference>
<dbReference type="PROSITE" id="PS00211">
    <property type="entry name" value="ABC_TRANSPORTER_1"/>
    <property type="match status" value="1"/>
</dbReference>
<dbReference type="EMBL" id="CP003557">
    <property type="protein sequence ID" value="AFN74021.1"/>
    <property type="molecule type" value="Genomic_DNA"/>
</dbReference>
<dbReference type="KEGG" id="mro:MROS_0779"/>
<keyword evidence="7" id="KW-1185">Reference proteome</keyword>
<keyword evidence="2" id="KW-0547">Nucleotide-binding</keyword>
<dbReference type="PROSITE" id="PS00675">
    <property type="entry name" value="SIGMA54_INTERACT_1"/>
    <property type="match status" value="1"/>
</dbReference>
<dbReference type="InterPro" id="IPR027417">
    <property type="entry name" value="P-loop_NTPase"/>
</dbReference>
<proteinExistence type="inferred from homology"/>
<dbReference type="STRING" id="1191523.MROS_0779"/>
<dbReference type="GO" id="GO:0005524">
    <property type="term" value="F:ATP binding"/>
    <property type="evidence" value="ECO:0007669"/>
    <property type="project" value="UniProtKB-KW"/>
</dbReference>
<dbReference type="GO" id="GO:0098796">
    <property type="term" value="C:membrane protein complex"/>
    <property type="evidence" value="ECO:0007669"/>
    <property type="project" value="UniProtKB-ARBA"/>
</dbReference>
<dbReference type="PANTHER" id="PTHR24220">
    <property type="entry name" value="IMPORT ATP-BINDING PROTEIN"/>
    <property type="match status" value="1"/>
</dbReference>
<dbReference type="SUPFAM" id="SSF52540">
    <property type="entry name" value="P-loop containing nucleoside triphosphate hydrolases"/>
    <property type="match status" value="1"/>
</dbReference>
<sequence length="235" mass="26177">MNFIEIKNLVKQYYTGAEEVRAVNGISMNIQKNEFIILLGQSGSGKSTLLTAIGGLNKPTSGSVIVDQIDIYRLNNSRLADFRKEYIGFIFQNFQLMPYLTVEENIMMPLSITELSSEEQRARVDALIKKISLTGKSKRLIHELSGGEQQRVAIARALVNDPLIILADEPTGNLDSRTGAAIMDLFSELNDEGKTIIIVTHNKEYVHYSTKCVELHDGSVKNIEIFKNAMAPAEI</sequence>
<reference evidence="6 7" key="1">
    <citation type="journal article" date="2013" name="PLoS ONE">
        <title>Genomic analysis of Melioribacter roseus, facultatively anaerobic organotrophic bacterium representing a novel deep lineage within Bacteriodetes/Chlorobi group.</title>
        <authorList>
            <person name="Kadnikov V.V."/>
            <person name="Mardanov A.V."/>
            <person name="Podosokorskaya O.A."/>
            <person name="Gavrilov S.N."/>
            <person name="Kublanov I.V."/>
            <person name="Beletsky A.V."/>
            <person name="Bonch-Osmolovskaya E.A."/>
            <person name="Ravin N.V."/>
        </authorList>
    </citation>
    <scope>NUCLEOTIDE SEQUENCE [LARGE SCALE GENOMIC DNA]</scope>
    <source>
        <strain evidence="7">JCM 17771 / P3M-2</strain>
    </source>
</reference>
<keyword evidence="3" id="KW-0067">ATP-binding</keyword>
<feature type="domain" description="ABC transporter" evidence="5">
    <location>
        <begin position="4"/>
        <end position="235"/>
    </location>
</feature>
<dbReference type="InterPro" id="IPR003439">
    <property type="entry name" value="ABC_transporter-like_ATP-bd"/>
</dbReference>
<dbReference type="PANTHER" id="PTHR24220:SF86">
    <property type="entry name" value="ABC TRANSPORTER ABCH.1"/>
    <property type="match status" value="1"/>
</dbReference>
<evidence type="ECO:0000256" key="3">
    <source>
        <dbReference type="ARBA" id="ARBA00022840"/>
    </source>
</evidence>
<dbReference type="GO" id="GO:0022857">
    <property type="term" value="F:transmembrane transporter activity"/>
    <property type="evidence" value="ECO:0007669"/>
    <property type="project" value="UniProtKB-ARBA"/>
</dbReference>
<dbReference type="GO" id="GO:0016887">
    <property type="term" value="F:ATP hydrolysis activity"/>
    <property type="evidence" value="ECO:0007669"/>
    <property type="project" value="InterPro"/>
</dbReference>
<dbReference type="HOGENOM" id="CLU_000604_1_22_10"/>
<organism evidence="6 7">
    <name type="scientific">Melioribacter roseus (strain DSM 23840 / JCM 17771 / VKM B-2668 / P3M-2)</name>
    <dbReference type="NCBI Taxonomy" id="1191523"/>
    <lineage>
        <taxon>Bacteria</taxon>
        <taxon>Pseudomonadati</taxon>
        <taxon>Ignavibacteriota</taxon>
        <taxon>Ignavibacteria</taxon>
        <taxon>Ignavibacteriales</taxon>
        <taxon>Melioribacteraceae</taxon>
        <taxon>Melioribacter</taxon>
    </lineage>
</organism>
<evidence type="ECO:0000313" key="7">
    <source>
        <dbReference type="Proteomes" id="UP000009011"/>
    </source>
</evidence>
<dbReference type="PROSITE" id="PS50893">
    <property type="entry name" value="ABC_TRANSPORTER_2"/>
    <property type="match status" value="1"/>
</dbReference>
<dbReference type="InterPro" id="IPR017871">
    <property type="entry name" value="ABC_transporter-like_CS"/>
</dbReference>
<evidence type="ECO:0000259" key="5">
    <source>
        <dbReference type="PROSITE" id="PS50893"/>
    </source>
</evidence>
<dbReference type="eggNOG" id="COG1136">
    <property type="taxonomic scope" value="Bacteria"/>
</dbReference>
<dbReference type="Gene3D" id="3.40.50.300">
    <property type="entry name" value="P-loop containing nucleotide triphosphate hydrolases"/>
    <property type="match status" value="1"/>
</dbReference>
<dbReference type="FunFam" id="3.40.50.300:FF:000032">
    <property type="entry name" value="Export ABC transporter ATP-binding protein"/>
    <property type="match status" value="1"/>
</dbReference>
<evidence type="ECO:0000256" key="1">
    <source>
        <dbReference type="ARBA" id="ARBA00022448"/>
    </source>
</evidence>
<dbReference type="InterPro" id="IPR003593">
    <property type="entry name" value="AAA+_ATPase"/>
</dbReference>
<evidence type="ECO:0000256" key="4">
    <source>
        <dbReference type="ARBA" id="ARBA00038388"/>
    </source>
</evidence>
<dbReference type="InterPro" id="IPR017911">
    <property type="entry name" value="MacB-like_ATP-bd"/>
</dbReference>
<keyword evidence="1" id="KW-0813">Transport</keyword>
<gene>
    <name evidence="6" type="ordered locus">MROS_0779</name>
</gene>
<dbReference type="AlphaFoldDB" id="I7A276"/>